<evidence type="ECO:0000313" key="10">
    <source>
        <dbReference type="EMBL" id="GAA1236837.1"/>
    </source>
</evidence>
<evidence type="ECO:0000259" key="9">
    <source>
        <dbReference type="PROSITE" id="PS50850"/>
    </source>
</evidence>
<feature type="transmembrane region" description="Helical" evidence="8">
    <location>
        <begin position="246"/>
        <end position="270"/>
    </location>
</feature>
<sequence>MTLTDSDTQARPTADAIPRSRRQSPPGMFASLHVRNYRWFFSGQVVSNIGTWMQRTAQDWLVFTLSGNDPVALGVAVALQFLPTLLLSLWAGVLADRVDKRKLLFTIQTGILVQAAVLGGLAVSGAVELWHVYLLCFILGTLSALEVPTRQSFVAEMVGKDQVANAVALNSSIFNMARIAGPAIAGLTIVAVGEGWLFIGNAVSTLAVLAGIAAMRPGELYRDEAVERAKGQLREGLQYVRGRPDLMAIMLLMLFVSTFAITFFTSLAVVAGNVFGTAADGYGMLSTLLAVGTFAGALLSARRGSRRKPTMRLLLGAAMALGVLEFATAFMPTYLAFGLALVPLGLATITFLNTANALVQTSVAPQMRGRVMGLYVLMVMGGNPIGGLLTGWMAETFGGRSPFYIGGAMAVLATAVCAVAMTKTRGEHLRDLLRLG</sequence>
<feature type="region of interest" description="Disordered" evidence="7">
    <location>
        <begin position="1"/>
        <end position="24"/>
    </location>
</feature>
<evidence type="ECO:0000256" key="8">
    <source>
        <dbReference type="SAM" id="Phobius"/>
    </source>
</evidence>
<name>A0ABP4GSL1_9PSEU</name>
<gene>
    <name evidence="10" type="ORF">GCM10009676_21410</name>
</gene>
<comment type="subcellular location">
    <subcellularLocation>
        <location evidence="1">Cell membrane</location>
        <topology evidence="1">Multi-pass membrane protein</topology>
    </subcellularLocation>
</comment>
<protein>
    <submittedName>
        <fullName evidence="10">MFS transporter</fullName>
    </submittedName>
</protein>
<dbReference type="InterPro" id="IPR010290">
    <property type="entry name" value="TM_effector"/>
</dbReference>
<evidence type="ECO:0000256" key="4">
    <source>
        <dbReference type="ARBA" id="ARBA00022692"/>
    </source>
</evidence>
<dbReference type="Gene3D" id="1.20.1250.20">
    <property type="entry name" value="MFS general substrate transporter like domains"/>
    <property type="match status" value="1"/>
</dbReference>
<dbReference type="InterPro" id="IPR036259">
    <property type="entry name" value="MFS_trans_sf"/>
</dbReference>
<feature type="compositionally biased region" description="Polar residues" evidence="7">
    <location>
        <begin position="1"/>
        <end position="11"/>
    </location>
</feature>
<feature type="transmembrane region" description="Helical" evidence="8">
    <location>
        <begin position="371"/>
        <end position="391"/>
    </location>
</feature>
<organism evidence="10 11">
    <name type="scientific">Prauserella halophila</name>
    <dbReference type="NCBI Taxonomy" id="185641"/>
    <lineage>
        <taxon>Bacteria</taxon>
        <taxon>Bacillati</taxon>
        <taxon>Actinomycetota</taxon>
        <taxon>Actinomycetes</taxon>
        <taxon>Pseudonocardiales</taxon>
        <taxon>Pseudonocardiaceae</taxon>
        <taxon>Prauserella</taxon>
    </lineage>
</organism>
<keyword evidence="2" id="KW-0813">Transport</keyword>
<feature type="transmembrane region" description="Helical" evidence="8">
    <location>
        <begin position="103"/>
        <end position="123"/>
    </location>
</feature>
<keyword evidence="5 8" id="KW-1133">Transmembrane helix</keyword>
<keyword evidence="4 8" id="KW-0812">Transmembrane</keyword>
<feature type="transmembrane region" description="Helical" evidence="8">
    <location>
        <begin position="196"/>
        <end position="215"/>
    </location>
</feature>
<dbReference type="PANTHER" id="PTHR23513:SF11">
    <property type="entry name" value="STAPHYLOFERRIN A TRANSPORTER"/>
    <property type="match status" value="1"/>
</dbReference>
<evidence type="ECO:0000313" key="11">
    <source>
        <dbReference type="Proteomes" id="UP001500653"/>
    </source>
</evidence>
<feature type="transmembrane region" description="Helical" evidence="8">
    <location>
        <begin position="71"/>
        <end position="91"/>
    </location>
</feature>
<evidence type="ECO:0000256" key="2">
    <source>
        <dbReference type="ARBA" id="ARBA00022448"/>
    </source>
</evidence>
<feature type="transmembrane region" description="Helical" evidence="8">
    <location>
        <begin position="129"/>
        <end position="147"/>
    </location>
</feature>
<dbReference type="SUPFAM" id="SSF103473">
    <property type="entry name" value="MFS general substrate transporter"/>
    <property type="match status" value="1"/>
</dbReference>
<feature type="transmembrane region" description="Helical" evidence="8">
    <location>
        <begin position="313"/>
        <end position="331"/>
    </location>
</feature>
<feature type="transmembrane region" description="Helical" evidence="8">
    <location>
        <begin position="167"/>
        <end position="190"/>
    </location>
</feature>
<dbReference type="PANTHER" id="PTHR23513">
    <property type="entry name" value="INTEGRAL MEMBRANE EFFLUX PROTEIN-RELATED"/>
    <property type="match status" value="1"/>
</dbReference>
<evidence type="ECO:0000256" key="3">
    <source>
        <dbReference type="ARBA" id="ARBA00022475"/>
    </source>
</evidence>
<evidence type="ECO:0000256" key="6">
    <source>
        <dbReference type="ARBA" id="ARBA00023136"/>
    </source>
</evidence>
<evidence type="ECO:0000256" key="5">
    <source>
        <dbReference type="ARBA" id="ARBA00022989"/>
    </source>
</evidence>
<keyword evidence="11" id="KW-1185">Reference proteome</keyword>
<dbReference type="CDD" id="cd06173">
    <property type="entry name" value="MFS_MefA_like"/>
    <property type="match status" value="1"/>
</dbReference>
<dbReference type="EMBL" id="BAAALN010000005">
    <property type="protein sequence ID" value="GAA1236837.1"/>
    <property type="molecule type" value="Genomic_DNA"/>
</dbReference>
<feature type="transmembrane region" description="Helical" evidence="8">
    <location>
        <begin position="403"/>
        <end position="422"/>
    </location>
</feature>
<keyword evidence="3" id="KW-1003">Cell membrane</keyword>
<reference evidence="11" key="1">
    <citation type="journal article" date="2019" name="Int. J. Syst. Evol. Microbiol.">
        <title>The Global Catalogue of Microorganisms (GCM) 10K type strain sequencing project: providing services to taxonomists for standard genome sequencing and annotation.</title>
        <authorList>
            <consortium name="The Broad Institute Genomics Platform"/>
            <consortium name="The Broad Institute Genome Sequencing Center for Infectious Disease"/>
            <person name="Wu L."/>
            <person name="Ma J."/>
        </authorList>
    </citation>
    <scope>NUCLEOTIDE SEQUENCE [LARGE SCALE GENOMIC DNA]</scope>
    <source>
        <strain evidence="11">JCM 13023</strain>
    </source>
</reference>
<evidence type="ECO:0000256" key="1">
    <source>
        <dbReference type="ARBA" id="ARBA00004651"/>
    </source>
</evidence>
<dbReference type="Pfam" id="PF05977">
    <property type="entry name" value="MFS_3"/>
    <property type="match status" value="1"/>
</dbReference>
<dbReference type="PROSITE" id="PS50850">
    <property type="entry name" value="MFS"/>
    <property type="match status" value="1"/>
</dbReference>
<evidence type="ECO:0000256" key="7">
    <source>
        <dbReference type="SAM" id="MobiDB-lite"/>
    </source>
</evidence>
<accession>A0ABP4GSL1</accession>
<keyword evidence="6 8" id="KW-0472">Membrane</keyword>
<feature type="domain" description="Major facilitator superfamily (MFS) profile" evidence="9">
    <location>
        <begin position="31"/>
        <end position="425"/>
    </location>
</feature>
<comment type="caution">
    <text evidence="10">The sequence shown here is derived from an EMBL/GenBank/DDBJ whole genome shotgun (WGS) entry which is preliminary data.</text>
</comment>
<feature type="transmembrane region" description="Helical" evidence="8">
    <location>
        <begin position="282"/>
        <end position="301"/>
    </location>
</feature>
<proteinExistence type="predicted"/>
<feature type="transmembrane region" description="Helical" evidence="8">
    <location>
        <begin position="337"/>
        <end position="359"/>
    </location>
</feature>
<dbReference type="Proteomes" id="UP001500653">
    <property type="component" value="Unassembled WGS sequence"/>
</dbReference>
<dbReference type="InterPro" id="IPR020846">
    <property type="entry name" value="MFS_dom"/>
</dbReference>